<gene>
    <name evidence="1" type="ORF">METZ01_LOCUS307376</name>
</gene>
<name>A0A382N425_9ZZZZ</name>
<organism evidence="1">
    <name type="scientific">marine metagenome</name>
    <dbReference type="NCBI Taxonomy" id="408172"/>
    <lineage>
        <taxon>unclassified sequences</taxon>
        <taxon>metagenomes</taxon>
        <taxon>ecological metagenomes</taxon>
    </lineage>
</organism>
<evidence type="ECO:0000313" key="1">
    <source>
        <dbReference type="EMBL" id="SVC54522.1"/>
    </source>
</evidence>
<proteinExistence type="predicted"/>
<accession>A0A382N425</accession>
<dbReference type="EMBL" id="UINC01097097">
    <property type="protein sequence ID" value="SVC54522.1"/>
    <property type="molecule type" value="Genomic_DNA"/>
</dbReference>
<reference evidence="1" key="1">
    <citation type="submission" date="2018-05" db="EMBL/GenBank/DDBJ databases">
        <authorList>
            <person name="Lanie J.A."/>
            <person name="Ng W.-L."/>
            <person name="Kazmierczak K.M."/>
            <person name="Andrzejewski T.M."/>
            <person name="Davidsen T.M."/>
            <person name="Wayne K.J."/>
            <person name="Tettelin H."/>
            <person name="Glass J.I."/>
            <person name="Rusch D."/>
            <person name="Podicherti R."/>
            <person name="Tsui H.-C.T."/>
            <person name="Winkler M.E."/>
        </authorList>
    </citation>
    <scope>NUCLEOTIDE SEQUENCE</scope>
</reference>
<sequence length="28" mass="3234">MRKPESYSQDFAVQLKISRFSTLPVSDC</sequence>
<protein>
    <submittedName>
        <fullName evidence="1">Uncharacterized protein</fullName>
    </submittedName>
</protein>
<dbReference type="AlphaFoldDB" id="A0A382N425"/>